<comment type="caution">
    <text evidence="2">The sequence shown here is derived from an EMBL/GenBank/DDBJ whole genome shotgun (WGS) entry which is preliminary data.</text>
</comment>
<dbReference type="EMBL" id="VFOW01000001">
    <property type="protein sequence ID" value="TQL76001.1"/>
    <property type="molecule type" value="Genomic_DNA"/>
</dbReference>
<dbReference type="Proteomes" id="UP000317043">
    <property type="component" value="Unassembled WGS sequence"/>
</dbReference>
<reference evidence="2 3" key="1">
    <citation type="submission" date="2019-06" db="EMBL/GenBank/DDBJ databases">
        <title>Sequencing the genomes of 1000 actinobacteria strains.</title>
        <authorList>
            <person name="Klenk H.-P."/>
        </authorList>
    </citation>
    <scope>NUCLEOTIDE SEQUENCE [LARGE SCALE GENOMIC DNA]</scope>
    <source>
        <strain evidence="2 3">DSM 45928</strain>
    </source>
</reference>
<dbReference type="AlphaFoldDB" id="A0A543ATU2"/>
<keyword evidence="1" id="KW-0472">Membrane</keyword>
<feature type="transmembrane region" description="Helical" evidence="1">
    <location>
        <begin position="427"/>
        <end position="444"/>
    </location>
</feature>
<evidence type="ECO:0000313" key="3">
    <source>
        <dbReference type="Proteomes" id="UP000317043"/>
    </source>
</evidence>
<keyword evidence="3" id="KW-1185">Reference proteome</keyword>
<feature type="transmembrane region" description="Helical" evidence="1">
    <location>
        <begin position="106"/>
        <end position="123"/>
    </location>
</feature>
<dbReference type="RefSeq" id="WP_142036752.1">
    <property type="nucleotide sequence ID" value="NZ_JBHTGS010000001.1"/>
</dbReference>
<dbReference type="InParanoid" id="A0A543ATU2"/>
<feature type="transmembrane region" description="Helical" evidence="1">
    <location>
        <begin position="210"/>
        <end position="229"/>
    </location>
</feature>
<evidence type="ECO:0008006" key="4">
    <source>
        <dbReference type="Google" id="ProtNLM"/>
    </source>
</evidence>
<feature type="transmembrane region" description="Helical" evidence="1">
    <location>
        <begin position="69"/>
        <end position="86"/>
    </location>
</feature>
<gene>
    <name evidence="2" type="ORF">FB566_1521</name>
</gene>
<protein>
    <recommendedName>
        <fullName evidence="4">O-antigen ligase-like membrane protein</fullName>
    </recommendedName>
</protein>
<sequence>MTIGSPLSATLDTTPHRLLTGPGAALTWLLLFFPLWWVLGLGGLIFYLAAIPMAVSLVRRRHIEVPPMFGFWLAFCLVVLVSMSALNLDPANTVAENWWGRVPGAVYRAAGYLCVTVITLYAVNLTEREYPRRLLVNLLAWTAVVTVAGGLLGTYWGHLEFTSPVEALLPPGVAADGFVKSLVHPQAAQVMDFLGYEAPRPAAPWGYTNTWGNVLAITAGWVVVAAFCFPVRWGWRLGAVALLVIAVIPTVESMNRGVWFNLALGAAIVALRMTLIGKVWILGVLGLAGAIGLGLVLVTPLSTTVMARLDNPHSDDGRGFATSTAMEAIGESPILGFGSTRKAIGSGDSIAVGPTHDCPRCGGRTLGGNGQLWQVLFAHGLAGAVTYIGFFCAVLWRFRRDHSAIGIVGSVVMVLSLTSMFYYNALVAPAVFTMLVYALLWRNERDGALEGARR</sequence>
<organism evidence="2 3">
    <name type="scientific">Stackebrandtia endophytica</name>
    <dbReference type="NCBI Taxonomy" id="1496996"/>
    <lineage>
        <taxon>Bacteria</taxon>
        <taxon>Bacillati</taxon>
        <taxon>Actinomycetota</taxon>
        <taxon>Actinomycetes</taxon>
        <taxon>Glycomycetales</taxon>
        <taxon>Glycomycetaceae</taxon>
        <taxon>Stackebrandtia</taxon>
    </lineage>
</organism>
<accession>A0A543ATU2</accession>
<keyword evidence="1" id="KW-1133">Transmembrane helix</keyword>
<evidence type="ECO:0000256" key="1">
    <source>
        <dbReference type="SAM" id="Phobius"/>
    </source>
</evidence>
<feature type="transmembrane region" description="Helical" evidence="1">
    <location>
        <begin position="372"/>
        <end position="396"/>
    </location>
</feature>
<proteinExistence type="predicted"/>
<evidence type="ECO:0000313" key="2">
    <source>
        <dbReference type="EMBL" id="TQL76001.1"/>
    </source>
</evidence>
<feature type="transmembrane region" description="Helical" evidence="1">
    <location>
        <begin position="35"/>
        <end position="57"/>
    </location>
</feature>
<feature type="transmembrane region" description="Helical" evidence="1">
    <location>
        <begin position="282"/>
        <end position="302"/>
    </location>
</feature>
<keyword evidence="1" id="KW-0812">Transmembrane</keyword>
<dbReference type="OrthoDB" id="3774626at2"/>
<feature type="transmembrane region" description="Helical" evidence="1">
    <location>
        <begin position="257"/>
        <end position="275"/>
    </location>
</feature>
<name>A0A543ATU2_9ACTN</name>
<feature type="transmembrane region" description="Helical" evidence="1">
    <location>
        <begin position="135"/>
        <end position="156"/>
    </location>
</feature>